<evidence type="ECO:0000313" key="10">
    <source>
        <dbReference type="Proteomes" id="UP000218887"/>
    </source>
</evidence>
<dbReference type="Proteomes" id="UP000218887">
    <property type="component" value="Unassembled WGS sequence"/>
</dbReference>
<keyword evidence="2 7" id="KW-0813">Transport</keyword>
<dbReference type="EMBL" id="NPOA01000002">
    <property type="protein sequence ID" value="PAV30764.1"/>
    <property type="molecule type" value="Genomic_DNA"/>
</dbReference>
<dbReference type="PANTHER" id="PTHR30193">
    <property type="entry name" value="ABC TRANSPORTER PERMEASE PROTEIN"/>
    <property type="match status" value="1"/>
</dbReference>
<evidence type="ECO:0000256" key="4">
    <source>
        <dbReference type="ARBA" id="ARBA00022692"/>
    </source>
</evidence>
<accession>A0A2A2IHN8</accession>
<evidence type="ECO:0000256" key="5">
    <source>
        <dbReference type="ARBA" id="ARBA00022989"/>
    </source>
</evidence>
<feature type="transmembrane region" description="Helical" evidence="7">
    <location>
        <begin position="213"/>
        <end position="235"/>
    </location>
</feature>
<dbReference type="OrthoDB" id="9788108at2"/>
<keyword evidence="4 7" id="KW-0812">Transmembrane</keyword>
<comment type="caution">
    <text evidence="9">The sequence shown here is derived from an EMBL/GenBank/DDBJ whole genome shotgun (WGS) entry which is preliminary data.</text>
</comment>
<dbReference type="Pfam" id="PF00528">
    <property type="entry name" value="BPD_transp_1"/>
    <property type="match status" value="1"/>
</dbReference>
<feature type="transmembrane region" description="Helical" evidence="7">
    <location>
        <begin position="242"/>
        <end position="265"/>
    </location>
</feature>
<proteinExistence type="inferred from homology"/>
<feature type="transmembrane region" description="Helical" evidence="7">
    <location>
        <begin position="86"/>
        <end position="107"/>
    </location>
</feature>
<comment type="subcellular location">
    <subcellularLocation>
        <location evidence="1 7">Cell membrane</location>
        <topology evidence="1 7">Multi-pass membrane protein</topology>
    </subcellularLocation>
</comment>
<dbReference type="CDD" id="cd06261">
    <property type="entry name" value="TM_PBP2"/>
    <property type="match status" value="1"/>
</dbReference>
<evidence type="ECO:0000313" key="9">
    <source>
        <dbReference type="EMBL" id="PAV30764.1"/>
    </source>
</evidence>
<dbReference type="GO" id="GO:0055085">
    <property type="term" value="P:transmembrane transport"/>
    <property type="evidence" value="ECO:0007669"/>
    <property type="project" value="InterPro"/>
</dbReference>
<sequence length="305" mass="34742">MKAGYNNQKKPLKLNDKKSEIIWGYILIAPAFAILLIFHILPALSSFWFALTEWNGMTAPSFIGLENYINMFKDEQFMQSVVNTTIFTAGSVSLSVIVAVFFAVQLNKKIRARAFYRSVYFLPFVIMLVAVGTTFSWVFNSQFGLVNQILGFFGLPTPSWITNPELLMTTMILADVWHKLGYNLVILLAGLQSIPRTFYEAADIDGANSFQKFWTVTLPLLSPSLFFVIIISLINSFKMFDLVFIMTGGNPILLEGTSTMVYNIYEQAFTYSYMGYASAQSILLFFIIMIATLIQFYLQKKWVHY</sequence>
<feature type="transmembrane region" description="Helical" evidence="7">
    <location>
        <begin position="21"/>
        <end position="51"/>
    </location>
</feature>
<feature type="transmembrane region" description="Helical" evidence="7">
    <location>
        <begin position="119"/>
        <end position="139"/>
    </location>
</feature>
<evidence type="ECO:0000256" key="2">
    <source>
        <dbReference type="ARBA" id="ARBA00022448"/>
    </source>
</evidence>
<dbReference type="RefSeq" id="WP_095654094.1">
    <property type="nucleotide sequence ID" value="NZ_NPOA01000002.1"/>
</dbReference>
<dbReference type="PANTHER" id="PTHR30193:SF37">
    <property type="entry name" value="INNER MEMBRANE ABC TRANSPORTER PERMEASE PROTEIN YCJO"/>
    <property type="match status" value="1"/>
</dbReference>
<feature type="domain" description="ABC transmembrane type-1" evidence="8">
    <location>
        <begin position="81"/>
        <end position="295"/>
    </location>
</feature>
<protein>
    <submittedName>
        <fullName evidence="9">Sugar ABC transporter permease</fullName>
    </submittedName>
</protein>
<keyword evidence="5 7" id="KW-1133">Transmembrane helix</keyword>
<reference evidence="9 10" key="1">
    <citation type="submission" date="2017-08" db="EMBL/GenBank/DDBJ databases">
        <title>Virgibacillus indicus sp. nov. and Virgibacillus profoundi sp. nov, two moderately halophilic bacteria isolated from marine sediment by using the Microfluidic Streak Plate.</title>
        <authorList>
            <person name="Xu B."/>
            <person name="Hu B."/>
            <person name="Wang J."/>
            <person name="Zhu Y."/>
            <person name="Huang L."/>
            <person name="Du W."/>
            <person name="Huang Y."/>
        </authorList>
    </citation>
    <scope>NUCLEOTIDE SEQUENCE [LARGE SCALE GENOMIC DNA]</scope>
    <source>
        <strain evidence="9 10">IO3-P3-H5</strain>
    </source>
</reference>
<evidence type="ECO:0000256" key="1">
    <source>
        <dbReference type="ARBA" id="ARBA00004651"/>
    </source>
</evidence>
<feature type="transmembrane region" description="Helical" evidence="7">
    <location>
        <begin position="277"/>
        <end position="298"/>
    </location>
</feature>
<dbReference type="AlphaFoldDB" id="A0A2A2IHN8"/>
<dbReference type="InterPro" id="IPR035906">
    <property type="entry name" value="MetI-like_sf"/>
</dbReference>
<dbReference type="PROSITE" id="PS50928">
    <property type="entry name" value="ABC_TM1"/>
    <property type="match status" value="1"/>
</dbReference>
<dbReference type="Gene3D" id="1.10.3720.10">
    <property type="entry name" value="MetI-like"/>
    <property type="match status" value="1"/>
</dbReference>
<evidence type="ECO:0000259" key="8">
    <source>
        <dbReference type="PROSITE" id="PS50928"/>
    </source>
</evidence>
<dbReference type="InterPro" id="IPR051393">
    <property type="entry name" value="ABC_transporter_permease"/>
</dbReference>
<evidence type="ECO:0000256" key="7">
    <source>
        <dbReference type="RuleBase" id="RU363032"/>
    </source>
</evidence>
<comment type="similarity">
    <text evidence="7">Belongs to the binding-protein-dependent transport system permease family.</text>
</comment>
<keyword evidence="6 7" id="KW-0472">Membrane</keyword>
<evidence type="ECO:0000256" key="3">
    <source>
        <dbReference type="ARBA" id="ARBA00022475"/>
    </source>
</evidence>
<dbReference type="GO" id="GO:0005886">
    <property type="term" value="C:plasma membrane"/>
    <property type="evidence" value="ECO:0007669"/>
    <property type="project" value="UniProtKB-SubCell"/>
</dbReference>
<evidence type="ECO:0000256" key="6">
    <source>
        <dbReference type="ARBA" id="ARBA00023136"/>
    </source>
</evidence>
<name>A0A2A2IHN8_9BACI</name>
<gene>
    <name evidence="9" type="ORF">CIL05_03310</name>
</gene>
<organism evidence="9 10">
    <name type="scientific">Virgibacillus profundi</name>
    <dbReference type="NCBI Taxonomy" id="2024555"/>
    <lineage>
        <taxon>Bacteria</taxon>
        <taxon>Bacillati</taxon>
        <taxon>Bacillota</taxon>
        <taxon>Bacilli</taxon>
        <taxon>Bacillales</taxon>
        <taxon>Bacillaceae</taxon>
        <taxon>Virgibacillus</taxon>
    </lineage>
</organism>
<dbReference type="SUPFAM" id="SSF161098">
    <property type="entry name" value="MetI-like"/>
    <property type="match status" value="1"/>
</dbReference>
<dbReference type="InterPro" id="IPR000515">
    <property type="entry name" value="MetI-like"/>
</dbReference>
<keyword evidence="10" id="KW-1185">Reference proteome</keyword>
<keyword evidence="3" id="KW-1003">Cell membrane</keyword>